<feature type="chain" id="PRO_5035754370" description="RNase H type-1 domain-containing protein" evidence="6">
    <location>
        <begin position="21"/>
        <end position="342"/>
    </location>
</feature>
<evidence type="ECO:0000256" key="1">
    <source>
        <dbReference type="ARBA" id="ARBA00004141"/>
    </source>
</evidence>
<feature type="domain" description="RNase H type-1" evidence="7">
    <location>
        <begin position="209"/>
        <end position="327"/>
    </location>
</feature>
<keyword evidence="3" id="KW-0812">Transmembrane</keyword>
<evidence type="ECO:0000259" key="7">
    <source>
        <dbReference type="Pfam" id="PF13456"/>
    </source>
</evidence>
<dbReference type="SUPFAM" id="SSF53098">
    <property type="entry name" value="Ribonuclease H-like"/>
    <property type="match status" value="1"/>
</dbReference>
<dbReference type="PANTHER" id="PTHR47074">
    <property type="entry name" value="BNAC02G40300D PROTEIN"/>
    <property type="match status" value="1"/>
</dbReference>
<reference evidence="8" key="1">
    <citation type="submission" date="2019-12" db="EMBL/GenBank/DDBJ databases">
        <title>Genome sequencing and annotation of Brassica cretica.</title>
        <authorList>
            <person name="Studholme D.J."/>
            <person name="Sarris P.F."/>
        </authorList>
    </citation>
    <scope>NUCLEOTIDE SEQUENCE</scope>
    <source>
        <strain evidence="8">PFS-102/07</strain>
        <tissue evidence="8">Leaf</tissue>
    </source>
</reference>
<accession>A0A8S9IMN8</accession>
<evidence type="ECO:0000256" key="3">
    <source>
        <dbReference type="ARBA" id="ARBA00022692"/>
    </source>
</evidence>
<dbReference type="GO" id="GO:0004857">
    <property type="term" value="F:enzyme inhibitor activity"/>
    <property type="evidence" value="ECO:0007669"/>
    <property type="project" value="InterPro"/>
</dbReference>
<dbReference type="InterPro" id="IPR036397">
    <property type="entry name" value="RNaseH_sf"/>
</dbReference>
<dbReference type="CDD" id="cd06222">
    <property type="entry name" value="RNase_H_like"/>
    <property type="match status" value="1"/>
</dbReference>
<dbReference type="Pfam" id="PF05602">
    <property type="entry name" value="CLPTM1"/>
    <property type="match status" value="1"/>
</dbReference>
<dbReference type="GO" id="GO:0004523">
    <property type="term" value="F:RNA-DNA hybrid ribonuclease activity"/>
    <property type="evidence" value="ECO:0007669"/>
    <property type="project" value="InterPro"/>
</dbReference>
<protein>
    <recommendedName>
        <fullName evidence="7">RNase H type-1 domain-containing protein</fullName>
    </recommendedName>
</protein>
<dbReference type="InterPro" id="IPR035513">
    <property type="entry name" value="Invertase/methylesterase_inhib"/>
</dbReference>
<dbReference type="PANTHER" id="PTHR47074:SF11">
    <property type="entry name" value="REVERSE TRANSCRIPTASE-LIKE PROTEIN"/>
    <property type="match status" value="1"/>
</dbReference>
<evidence type="ECO:0000256" key="5">
    <source>
        <dbReference type="ARBA" id="ARBA00023136"/>
    </source>
</evidence>
<dbReference type="Gene3D" id="1.20.140.40">
    <property type="entry name" value="Invertase/pectin methylesterase inhibitor family protein"/>
    <property type="match status" value="1"/>
</dbReference>
<evidence type="ECO:0000256" key="4">
    <source>
        <dbReference type="ARBA" id="ARBA00022989"/>
    </source>
</evidence>
<dbReference type="NCBIfam" id="TIGR01614">
    <property type="entry name" value="PME_inhib"/>
    <property type="match status" value="1"/>
</dbReference>
<dbReference type="AlphaFoldDB" id="A0A8S9IMN8"/>
<feature type="signal peptide" evidence="6">
    <location>
        <begin position="1"/>
        <end position="20"/>
    </location>
</feature>
<dbReference type="InterPro" id="IPR008429">
    <property type="entry name" value="CLPTM1"/>
</dbReference>
<dbReference type="GO" id="GO:0016020">
    <property type="term" value="C:membrane"/>
    <property type="evidence" value="ECO:0007669"/>
    <property type="project" value="UniProtKB-SubCell"/>
</dbReference>
<evidence type="ECO:0000256" key="2">
    <source>
        <dbReference type="ARBA" id="ARBA00009310"/>
    </source>
</evidence>
<dbReference type="SUPFAM" id="SSF101148">
    <property type="entry name" value="Plant invertase/pectin methylesterase inhibitor"/>
    <property type="match status" value="1"/>
</dbReference>
<evidence type="ECO:0000313" key="8">
    <source>
        <dbReference type="EMBL" id="KAF2570633.1"/>
    </source>
</evidence>
<evidence type="ECO:0000256" key="6">
    <source>
        <dbReference type="SAM" id="SignalP"/>
    </source>
</evidence>
<sequence length="342" mass="38511">MKFLLYLITCFLLLNVFATAKSLIQDSCKKAAAKNRKLKLDFCLKSLEGCRQCKTAKNLGELVMATMKNAETKTKRVHAQMKKDFDAKKYPKDNDMLVMECLSDYSGTAQILDLAMETFEDHDYKDLISRMNLGMESLDACDEGYKERSTPQISPHGLKIILCGTALKNNGSLYAHVFFARSSFPIDPNNPEFSKIKERPAENCHKLRSDAAWREDSRIAGLGWTIQKNSEISKYCAHCHFVTSPLVAEALALREAISKCKELGIQCLLCETDSTQLVNAITSRKPSSPIYGIVIDIISLFSEFELIQIRWIHLENSKAADALAKQAQWLETDVMNSTPRGF</sequence>
<dbReference type="InterPro" id="IPR044730">
    <property type="entry name" value="RNase_H-like_dom_plant"/>
</dbReference>
<keyword evidence="5" id="KW-0472">Membrane</keyword>
<comment type="subcellular location">
    <subcellularLocation>
        <location evidence="1">Membrane</location>
        <topology evidence="1">Multi-pass membrane protein</topology>
    </subcellularLocation>
</comment>
<proteinExistence type="inferred from homology"/>
<dbReference type="GO" id="GO:0003676">
    <property type="term" value="F:nucleic acid binding"/>
    <property type="evidence" value="ECO:0007669"/>
    <property type="project" value="InterPro"/>
</dbReference>
<keyword evidence="4" id="KW-1133">Transmembrane helix</keyword>
<dbReference type="Gene3D" id="3.30.420.10">
    <property type="entry name" value="Ribonuclease H-like superfamily/Ribonuclease H"/>
    <property type="match status" value="1"/>
</dbReference>
<dbReference type="Pfam" id="PF13456">
    <property type="entry name" value="RVT_3"/>
    <property type="match status" value="1"/>
</dbReference>
<dbReference type="InterPro" id="IPR012337">
    <property type="entry name" value="RNaseH-like_sf"/>
</dbReference>
<dbReference type="EMBL" id="QGKY02001015">
    <property type="protein sequence ID" value="KAF2570633.1"/>
    <property type="molecule type" value="Genomic_DNA"/>
</dbReference>
<dbReference type="InterPro" id="IPR052929">
    <property type="entry name" value="RNase_H-like_EbsB-rel"/>
</dbReference>
<gene>
    <name evidence="8" type="ORF">F2Q70_00002236</name>
</gene>
<dbReference type="InterPro" id="IPR002156">
    <property type="entry name" value="RNaseH_domain"/>
</dbReference>
<keyword evidence="6" id="KW-0732">Signal</keyword>
<dbReference type="InterPro" id="IPR006501">
    <property type="entry name" value="Pectinesterase_inhib_dom"/>
</dbReference>
<comment type="caution">
    <text evidence="8">The sequence shown here is derived from an EMBL/GenBank/DDBJ whole genome shotgun (WGS) entry which is preliminary data.</text>
</comment>
<organism evidence="8">
    <name type="scientific">Brassica cretica</name>
    <name type="common">Mustard</name>
    <dbReference type="NCBI Taxonomy" id="69181"/>
    <lineage>
        <taxon>Eukaryota</taxon>
        <taxon>Viridiplantae</taxon>
        <taxon>Streptophyta</taxon>
        <taxon>Embryophyta</taxon>
        <taxon>Tracheophyta</taxon>
        <taxon>Spermatophyta</taxon>
        <taxon>Magnoliopsida</taxon>
        <taxon>eudicotyledons</taxon>
        <taxon>Gunneridae</taxon>
        <taxon>Pentapetalae</taxon>
        <taxon>rosids</taxon>
        <taxon>malvids</taxon>
        <taxon>Brassicales</taxon>
        <taxon>Brassicaceae</taxon>
        <taxon>Brassiceae</taxon>
        <taxon>Brassica</taxon>
    </lineage>
</organism>
<dbReference type="CDD" id="cd15795">
    <property type="entry name" value="PMEI-Pla_a_1_like"/>
    <property type="match status" value="1"/>
</dbReference>
<dbReference type="InterPro" id="IPR034088">
    <property type="entry name" value="Pla_a_1-like"/>
</dbReference>
<name>A0A8S9IMN8_BRACR</name>
<comment type="similarity">
    <text evidence="2">Belongs to the CLPTM1 family.</text>
</comment>